<reference evidence="2 3" key="1">
    <citation type="journal article" date="2019" name="Sci. Transl. Med.">
        <title>Quorum sensing between bacterial species on the skin protects against epidermal injury in atopic dermatitis.</title>
        <authorList>
            <person name="Williams M.R."/>
        </authorList>
    </citation>
    <scope>NUCLEOTIDE SEQUENCE [LARGE SCALE GENOMIC DNA]</scope>
    <source>
        <strain evidence="2 3">E7</strain>
    </source>
</reference>
<evidence type="ECO:0000313" key="1">
    <source>
        <dbReference type="EMBL" id="QEX38874.1"/>
    </source>
</evidence>
<dbReference type="AlphaFoldDB" id="A0A292DEG2"/>
<gene>
    <name evidence="2" type="ORF">EQ812_08175</name>
    <name evidence="1" type="ORF">FO454_08260</name>
</gene>
<sequence length="171" mass="20521">MEKALIEFFYQFHRHQHYFLCHDILEDAWKEQPSYSKQDAIVSLILFTTASYHHRRHNYKGALKSYKKALVTICNAVETHQLPLNIEAYQQLIEEKIYQVTKQHEFIPIYLPMTSEAELIVKRFHSDYFFEPETLTDDYIIHHHKLRDRSAVNQARILAKKKKSHNKDFSD</sequence>
<dbReference type="RefSeq" id="WP_002478161.1">
    <property type="nucleotide sequence ID" value="NZ_AP021848.1"/>
</dbReference>
<dbReference type="InterPro" id="IPR005500">
    <property type="entry name" value="DUF309"/>
</dbReference>
<dbReference type="PANTHER" id="PTHR34796:SF1">
    <property type="entry name" value="EXPRESSED PROTEIN"/>
    <property type="match status" value="1"/>
</dbReference>
<evidence type="ECO:0000313" key="2">
    <source>
        <dbReference type="EMBL" id="TBW72244.1"/>
    </source>
</evidence>
<protein>
    <submittedName>
        <fullName evidence="2">DUF309 domain-containing protein</fullName>
    </submittedName>
</protein>
<dbReference type="PANTHER" id="PTHR34796">
    <property type="entry name" value="EXPRESSED PROTEIN"/>
    <property type="match status" value="1"/>
</dbReference>
<dbReference type="EMBL" id="CP041722">
    <property type="protein sequence ID" value="QEX38874.1"/>
    <property type="molecule type" value="Genomic_DNA"/>
</dbReference>
<dbReference type="OMA" id="TRDYFEC"/>
<name>A0A292DEG2_STALU</name>
<dbReference type="Proteomes" id="UP000293637">
    <property type="component" value="Unassembled WGS sequence"/>
</dbReference>
<dbReference type="Gene3D" id="1.10.3450.10">
    <property type="entry name" value="TTHA0068-like"/>
    <property type="match status" value="1"/>
</dbReference>
<evidence type="ECO:0000313" key="4">
    <source>
        <dbReference type="Proteomes" id="UP000325462"/>
    </source>
</evidence>
<accession>A0A292DEG2</accession>
<dbReference type="GeneID" id="58089708"/>
<dbReference type="EMBL" id="SCHB01000004">
    <property type="protein sequence ID" value="TBW72244.1"/>
    <property type="molecule type" value="Genomic_DNA"/>
</dbReference>
<dbReference type="SUPFAM" id="SSF140663">
    <property type="entry name" value="TTHA0068-like"/>
    <property type="match status" value="1"/>
</dbReference>
<keyword evidence="4" id="KW-1185">Reference proteome</keyword>
<proteinExistence type="predicted"/>
<dbReference type="InterPro" id="IPR023203">
    <property type="entry name" value="TTHA0068_sf"/>
</dbReference>
<organism evidence="2 3">
    <name type="scientific">Staphylococcus lugdunensis</name>
    <dbReference type="NCBI Taxonomy" id="28035"/>
    <lineage>
        <taxon>Bacteria</taxon>
        <taxon>Bacillati</taxon>
        <taxon>Bacillota</taxon>
        <taxon>Bacilli</taxon>
        <taxon>Bacillales</taxon>
        <taxon>Staphylococcaceae</taxon>
        <taxon>Staphylococcus</taxon>
    </lineage>
</organism>
<evidence type="ECO:0000313" key="3">
    <source>
        <dbReference type="Proteomes" id="UP000293637"/>
    </source>
</evidence>
<dbReference type="Pfam" id="PF03745">
    <property type="entry name" value="DUF309"/>
    <property type="match status" value="1"/>
</dbReference>
<dbReference type="Proteomes" id="UP000325462">
    <property type="component" value="Chromosome"/>
</dbReference>
<reference evidence="1 4" key="2">
    <citation type="submission" date="2019-07" db="EMBL/GenBank/DDBJ databases">
        <title>Comparative genome analysis of staphylococcus lugdunensis shows clonal complex-dependent diversity of the putative virulence factor, ess/type vii locus.</title>
        <authorList>
            <person name="Lebeurre J."/>
            <person name="Dahyot S."/>
            <person name="Diene S."/>
            <person name="Paulay A."/>
            <person name="Aubourg M."/>
            <person name="Argemi X."/>
            <person name="Giard J.-C."/>
            <person name="Tournier I."/>
            <person name="Francois P."/>
            <person name="Pestel-Caron M."/>
        </authorList>
    </citation>
    <scope>NUCLEOTIDE SEQUENCE [LARGE SCALE GENOMIC DNA]</scope>
    <source>
        <strain evidence="1 4">SL13</strain>
    </source>
</reference>